<comment type="similarity">
    <text evidence="1">Belongs to the PrpF family.</text>
</comment>
<gene>
    <name evidence="4" type="ORF">SK854_34365</name>
</gene>
<dbReference type="RefSeq" id="WP_319979295.1">
    <property type="nucleotide sequence ID" value="NZ_JAXAVU010000014.1"/>
</dbReference>
<evidence type="ECO:0000256" key="2">
    <source>
        <dbReference type="ARBA" id="ARBA00023235"/>
    </source>
</evidence>
<reference evidence="4 5" key="1">
    <citation type="submission" date="2023-11" db="EMBL/GenBank/DDBJ databases">
        <title>Lentzea sokolovensis, sp. nov., Lentzea kristufkii, sp. nov., and Lentzea miocenensis, sp. nov., rare actinobacteria from Sokolov Coal Basin, Miocene lacustrine sediment, Czech Republic.</title>
        <authorList>
            <person name="Lara A."/>
            <person name="Kotroba L."/>
            <person name="Nouioui I."/>
            <person name="Neumann-Schaal M."/>
            <person name="Mast Y."/>
            <person name="Chronakova A."/>
        </authorList>
    </citation>
    <scope>NUCLEOTIDE SEQUENCE [LARGE SCALE GENOMIC DNA]</scope>
    <source>
        <strain evidence="4 5">BCCO 10_0061</strain>
    </source>
</reference>
<evidence type="ECO:0000256" key="3">
    <source>
        <dbReference type="SAM" id="MobiDB-lite"/>
    </source>
</evidence>
<keyword evidence="5" id="KW-1185">Reference proteome</keyword>
<organism evidence="4 5">
    <name type="scientific">Lentzea sokolovensis</name>
    <dbReference type="NCBI Taxonomy" id="3095429"/>
    <lineage>
        <taxon>Bacteria</taxon>
        <taxon>Bacillati</taxon>
        <taxon>Actinomycetota</taxon>
        <taxon>Actinomycetes</taxon>
        <taxon>Pseudonocardiales</taxon>
        <taxon>Pseudonocardiaceae</taxon>
        <taxon>Lentzea</taxon>
    </lineage>
</organism>
<dbReference type="PANTHER" id="PTHR43709:SF2">
    <property type="entry name" value="DUF453 DOMAIN PROTEIN (AFU_ORTHOLOGUE AFUA_6G00360)"/>
    <property type="match status" value="1"/>
</dbReference>
<dbReference type="Pfam" id="PF04303">
    <property type="entry name" value="PrpF"/>
    <property type="match status" value="1"/>
</dbReference>
<keyword evidence="2" id="KW-0413">Isomerase</keyword>
<proteinExistence type="inferred from homology"/>
<comment type="caution">
    <text evidence="4">The sequence shown here is derived from an EMBL/GenBank/DDBJ whole genome shotgun (WGS) entry which is preliminary data.</text>
</comment>
<dbReference type="PANTHER" id="PTHR43709">
    <property type="entry name" value="ACONITATE ISOMERASE-RELATED"/>
    <property type="match status" value="1"/>
</dbReference>
<feature type="compositionally biased region" description="Low complexity" evidence="3">
    <location>
        <begin position="356"/>
        <end position="368"/>
    </location>
</feature>
<dbReference type="SUPFAM" id="SSF54506">
    <property type="entry name" value="Diaminopimelate epimerase-like"/>
    <property type="match status" value="2"/>
</dbReference>
<sequence length="368" mass="38011">MREIPATWMRGGTSKCWVFERDVLTVPGRSVDEVLLRLYGSPDPRQVDGVGGATSTTSKAVVLTRSDRPGIDVEYTFAQIGIADGRVDWTSNCGNCSAVVGPYALRRGWVAPTGEVTTVRINNTNTGQLIVVDVPTPSGRVTEQGGDHIPGVAQPGLGVHLWFVDPAGRTTGALLPTGNAVDVVDGVRATLLDAGAPVVLVSATEVGADGEASPAALDAQEDLLARLDRIRRVAAVRMGLAASPADAARAIPKIALVSAGRPGRSDVTVRMLSMGRTHPALAITGSVALTAAAHTPGTVLSDFTTGEREVLRLDTPAGVVTTRAGTRDGLLAIGVTRTARRIGDATLALPDDEPLATQPTTQAASSAA</sequence>
<protein>
    <submittedName>
        <fullName evidence="4">PrpF domain-containing protein</fullName>
    </submittedName>
</protein>
<evidence type="ECO:0000313" key="5">
    <source>
        <dbReference type="Proteomes" id="UP001285352"/>
    </source>
</evidence>
<dbReference type="Proteomes" id="UP001285352">
    <property type="component" value="Unassembled WGS sequence"/>
</dbReference>
<feature type="region of interest" description="Disordered" evidence="3">
    <location>
        <begin position="349"/>
        <end position="368"/>
    </location>
</feature>
<evidence type="ECO:0000256" key="1">
    <source>
        <dbReference type="ARBA" id="ARBA00007673"/>
    </source>
</evidence>
<dbReference type="InterPro" id="IPR007400">
    <property type="entry name" value="PrpF-like"/>
</dbReference>
<accession>A0ABU4V615</accession>
<dbReference type="EMBL" id="JAXAVU010000014">
    <property type="protein sequence ID" value="MDX8147236.1"/>
    <property type="molecule type" value="Genomic_DNA"/>
</dbReference>
<dbReference type="Gene3D" id="3.10.310.10">
    <property type="entry name" value="Diaminopimelate Epimerase, Chain A, domain 1"/>
    <property type="match status" value="2"/>
</dbReference>
<evidence type="ECO:0000313" key="4">
    <source>
        <dbReference type="EMBL" id="MDX8147236.1"/>
    </source>
</evidence>
<name>A0ABU4V615_9PSEU</name>